<dbReference type="GO" id="GO:0106261">
    <property type="term" value="F:tRNA uridine(34) acetyltransferase activity"/>
    <property type="evidence" value="ECO:0007669"/>
    <property type="project" value="UniProtKB-EC"/>
</dbReference>
<evidence type="ECO:0000256" key="4">
    <source>
        <dbReference type="ARBA" id="ARBA00022485"/>
    </source>
</evidence>
<dbReference type="GO" id="GO:0005737">
    <property type="term" value="C:cytoplasm"/>
    <property type="evidence" value="ECO:0007669"/>
    <property type="project" value="TreeGrafter"/>
</dbReference>
<dbReference type="SMART" id="SM00729">
    <property type="entry name" value="Elp3"/>
    <property type="match status" value="1"/>
</dbReference>
<evidence type="ECO:0000256" key="5">
    <source>
        <dbReference type="ARBA" id="ARBA00022555"/>
    </source>
</evidence>
<evidence type="ECO:0000313" key="20">
    <source>
        <dbReference type="Proteomes" id="UP000233325"/>
    </source>
</evidence>
<comment type="caution">
    <text evidence="19">The sequence shown here is derived from an EMBL/GenBank/DDBJ whole genome shotgun (WGS) entry which is preliminary data.</text>
</comment>
<dbReference type="InterPro" id="IPR058240">
    <property type="entry name" value="rSAM_sf"/>
</dbReference>
<dbReference type="SFLD" id="SFLDF00344">
    <property type="entry name" value="ELP3-like"/>
    <property type="match status" value="1"/>
</dbReference>
<dbReference type="InterPro" id="IPR016181">
    <property type="entry name" value="Acyl_CoA_acyltransferase"/>
</dbReference>
<dbReference type="GO" id="GO:0046872">
    <property type="term" value="F:metal ion binding"/>
    <property type="evidence" value="ECO:0007669"/>
    <property type="project" value="UniProtKB-KW"/>
</dbReference>
<feature type="transmembrane region" description="Helical" evidence="16">
    <location>
        <begin position="21"/>
        <end position="49"/>
    </location>
</feature>
<dbReference type="Proteomes" id="UP000233325">
    <property type="component" value="Unassembled WGS sequence"/>
</dbReference>
<feature type="domain" description="N-acetyltransferase" evidence="17">
    <location>
        <begin position="447"/>
        <end position="577"/>
    </location>
</feature>
<evidence type="ECO:0000256" key="9">
    <source>
        <dbReference type="ARBA" id="ARBA00022723"/>
    </source>
</evidence>
<dbReference type="Pfam" id="PF04055">
    <property type="entry name" value="Radical_SAM"/>
    <property type="match status" value="1"/>
</dbReference>
<dbReference type="SFLD" id="SFLDS00029">
    <property type="entry name" value="Radical_SAM"/>
    <property type="match status" value="1"/>
</dbReference>
<keyword evidence="16" id="KW-1133">Transmembrane helix</keyword>
<dbReference type="GO" id="GO:0000049">
    <property type="term" value="F:tRNA binding"/>
    <property type="evidence" value="ECO:0007669"/>
    <property type="project" value="UniProtKB-KW"/>
</dbReference>
<evidence type="ECO:0000256" key="10">
    <source>
        <dbReference type="ARBA" id="ARBA00022884"/>
    </source>
</evidence>
<evidence type="ECO:0000256" key="8">
    <source>
        <dbReference type="ARBA" id="ARBA00022694"/>
    </source>
</evidence>
<evidence type="ECO:0000256" key="14">
    <source>
        <dbReference type="ARBA" id="ARBA00044771"/>
    </source>
</evidence>
<dbReference type="InterPro" id="IPR000182">
    <property type="entry name" value="GNAT_dom"/>
</dbReference>
<dbReference type="CDD" id="cd01335">
    <property type="entry name" value="Radical_SAM"/>
    <property type="match status" value="1"/>
</dbReference>
<keyword evidence="4" id="KW-0004">4Fe-4S</keyword>
<dbReference type="InterPro" id="IPR006638">
    <property type="entry name" value="Elp3/MiaA/NifB-like_rSAM"/>
</dbReference>
<dbReference type="InterPro" id="IPR039661">
    <property type="entry name" value="ELP3"/>
</dbReference>
<reference evidence="19 20" key="1">
    <citation type="journal article" date="2017" name="ISME J.">
        <title>Potential for microbial H2 and metal transformations associated with novel bacteria and archaea in deep terrestrial subsurface sediments.</title>
        <authorList>
            <person name="Hernsdorf A.W."/>
            <person name="Amano Y."/>
            <person name="Miyakawa K."/>
            <person name="Ise K."/>
            <person name="Suzuki Y."/>
            <person name="Anantharaman K."/>
            <person name="Probst A."/>
            <person name="Burstein D."/>
            <person name="Thomas B.C."/>
            <person name="Banfield J.F."/>
        </authorList>
    </citation>
    <scope>NUCLEOTIDE SEQUENCE [LARGE SCALE GENOMIC DNA]</scope>
    <source>
        <strain evidence="19">HGW-Falkowbacteria-2</strain>
    </source>
</reference>
<evidence type="ECO:0000256" key="7">
    <source>
        <dbReference type="ARBA" id="ARBA00022691"/>
    </source>
</evidence>
<dbReference type="Gene3D" id="3.40.630.30">
    <property type="match status" value="1"/>
</dbReference>
<dbReference type="InterPro" id="IPR007197">
    <property type="entry name" value="rSAM"/>
</dbReference>
<dbReference type="GO" id="GO:0033588">
    <property type="term" value="C:elongator holoenzyme complex"/>
    <property type="evidence" value="ECO:0007669"/>
    <property type="project" value="TreeGrafter"/>
</dbReference>
<accession>A0A2N2DX79</accession>
<dbReference type="InterPro" id="IPR032432">
    <property type="entry name" value="Radical_SAM_C"/>
</dbReference>
<keyword evidence="10" id="KW-0694">RNA-binding</keyword>
<dbReference type="PROSITE" id="PS51186">
    <property type="entry name" value="GNAT"/>
    <property type="match status" value="1"/>
</dbReference>
<evidence type="ECO:0000256" key="1">
    <source>
        <dbReference type="ARBA" id="ARBA00001966"/>
    </source>
</evidence>
<dbReference type="SUPFAM" id="SSF55729">
    <property type="entry name" value="Acyl-CoA N-acyltransferases (Nat)"/>
    <property type="match status" value="1"/>
</dbReference>
<dbReference type="PROSITE" id="PS51918">
    <property type="entry name" value="RADICAL_SAM"/>
    <property type="match status" value="1"/>
</dbReference>
<keyword evidence="6" id="KW-0808">Transferase</keyword>
<dbReference type="GO" id="GO:0051539">
    <property type="term" value="F:4 iron, 4 sulfur cluster binding"/>
    <property type="evidence" value="ECO:0007669"/>
    <property type="project" value="UniProtKB-KW"/>
</dbReference>
<evidence type="ECO:0000259" key="17">
    <source>
        <dbReference type="PROSITE" id="PS51186"/>
    </source>
</evidence>
<protein>
    <recommendedName>
        <fullName evidence="14">tRNA carboxymethyluridine synthase</fullName>
        <ecNumber evidence="14">2.3.1.311</ecNumber>
    </recommendedName>
</protein>
<dbReference type="SUPFAM" id="SSF102114">
    <property type="entry name" value="Radical SAM enzymes"/>
    <property type="match status" value="1"/>
</dbReference>
<evidence type="ECO:0000256" key="13">
    <source>
        <dbReference type="ARBA" id="ARBA00023315"/>
    </source>
</evidence>
<gene>
    <name evidence="19" type="ORF">CVU83_03455</name>
</gene>
<dbReference type="InterPro" id="IPR034687">
    <property type="entry name" value="ELP3-like"/>
</dbReference>
<keyword evidence="16" id="KW-0472">Membrane</keyword>
<sequence>MLFCDFTSAASAIKGANRRMAAVVAISALSLLVIVKKLQIFAIIIPLLYPKNMVQAIHELIREGVDSVQSRDELSSLKRIITKKYKLDSIRNDEIIREYKLLVKEKKLKPSLDFEYLLRKRSVRTLSGIAPIAILTKSYPCPGTCAYCPRETDVPVSYLANEPAVMRAIRCNYHPYTQVASRLRALENNGHEPTKMEVIVIGGTWSYLPDKYKYWYIANSFKAANDYRTQGKLANSPYPQDIKLSELKSLMLKEQKRNENARYRIIGLTLETRPDYINKKELEQMRELGCTRVEMGVQAVDDEILKINRRGHGVAAISQATTMLKQYGFKITYHLMPALPGSNPRLDLKLFSSLFTDARFQPDQIKFYPTVVTKGSLLYKWYKAGKYKPYSDKVLQNLILKCKALVPPYVRIIRLIRDIPAESIIAGNKITNLRQVMQQQGAVCRCIRCREPKTAAIGDHVLNVQSYPASDGMEYFISFDSLDGETIYGFCRLRIDVHSPIAPAIIRELHVYGELAPVGGQKSVQHHGLGKRLMKEAERIATQDKAGKVAVISGIGVRGYYRKLGYRLAGGYMIKKL</sequence>
<dbReference type="AlphaFoldDB" id="A0A2N2DX79"/>
<name>A0A2N2DX79_9BACT</name>
<evidence type="ECO:0000256" key="11">
    <source>
        <dbReference type="ARBA" id="ARBA00023004"/>
    </source>
</evidence>
<evidence type="ECO:0000256" key="12">
    <source>
        <dbReference type="ARBA" id="ARBA00023014"/>
    </source>
</evidence>
<dbReference type="Pfam" id="PF16199">
    <property type="entry name" value="Radical_SAM_C"/>
    <property type="match status" value="1"/>
</dbReference>
<keyword evidence="16" id="KW-0812">Transmembrane</keyword>
<dbReference type="EC" id="2.3.1.311" evidence="14"/>
<keyword evidence="5" id="KW-0820">tRNA-binding</keyword>
<keyword evidence="13" id="KW-0012">Acyltransferase</keyword>
<evidence type="ECO:0000256" key="15">
    <source>
        <dbReference type="ARBA" id="ARBA00047372"/>
    </source>
</evidence>
<evidence type="ECO:0000256" key="6">
    <source>
        <dbReference type="ARBA" id="ARBA00022679"/>
    </source>
</evidence>
<evidence type="ECO:0000259" key="18">
    <source>
        <dbReference type="PROSITE" id="PS51918"/>
    </source>
</evidence>
<dbReference type="SFLD" id="SFLDG01086">
    <property type="entry name" value="elongater_protein-like"/>
    <property type="match status" value="1"/>
</dbReference>
<dbReference type="EMBL" id="PHAH01000057">
    <property type="protein sequence ID" value="PKM87067.1"/>
    <property type="molecule type" value="Genomic_DNA"/>
</dbReference>
<evidence type="ECO:0000256" key="2">
    <source>
        <dbReference type="ARBA" id="ARBA00005217"/>
    </source>
</evidence>
<organism evidence="19 20">
    <name type="scientific">Candidatus Falkowbacteria bacterium HGW-Falkowbacteria-2</name>
    <dbReference type="NCBI Taxonomy" id="2013769"/>
    <lineage>
        <taxon>Bacteria</taxon>
        <taxon>Candidatus Falkowiibacteriota</taxon>
    </lineage>
</organism>
<keyword evidence="12" id="KW-0411">Iron-sulfur</keyword>
<dbReference type="CDD" id="cd04301">
    <property type="entry name" value="NAT_SF"/>
    <property type="match status" value="1"/>
</dbReference>
<comment type="catalytic activity">
    <reaction evidence="15">
        <text>uridine(34) in tRNA + acetyl-CoA + S-adenosyl-L-methionine + H2O = 5-(carboxymethyl)uridine(34) in tRNA + 5'-deoxyadenosine + L-methionine + CoA + 2 H(+)</text>
        <dbReference type="Rhea" id="RHEA:61020"/>
        <dbReference type="Rhea" id="RHEA-COMP:10407"/>
        <dbReference type="Rhea" id="RHEA-COMP:11727"/>
        <dbReference type="ChEBI" id="CHEBI:15377"/>
        <dbReference type="ChEBI" id="CHEBI:15378"/>
        <dbReference type="ChEBI" id="CHEBI:17319"/>
        <dbReference type="ChEBI" id="CHEBI:57287"/>
        <dbReference type="ChEBI" id="CHEBI:57288"/>
        <dbReference type="ChEBI" id="CHEBI:57844"/>
        <dbReference type="ChEBI" id="CHEBI:59789"/>
        <dbReference type="ChEBI" id="CHEBI:65315"/>
        <dbReference type="ChEBI" id="CHEBI:74882"/>
        <dbReference type="EC" id="2.3.1.311"/>
    </reaction>
    <physiologicalReaction direction="left-to-right" evidence="15">
        <dbReference type="Rhea" id="RHEA:61021"/>
    </physiologicalReaction>
</comment>
<keyword evidence="7" id="KW-0949">S-adenosyl-L-methionine</keyword>
<comment type="similarity">
    <text evidence="3">Belongs to the ELP3 family.</text>
</comment>
<evidence type="ECO:0000313" key="19">
    <source>
        <dbReference type="EMBL" id="PKM87067.1"/>
    </source>
</evidence>
<keyword evidence="8" id="KW-0819">tRNA processing</keyword>
<proteinExistence type="inferred from homology"/>
<dbReference type="Pfam" id="PF00583">
    <property type="entry name" value="Acetyltransf_1"/>
    <property type="match status" value="1"/>
</dbReference>
<dbReference type="PANTHER" id="PTHR11135:SF2">
    <property type="entry name" value="ELONGATOR COMPLEX PROTEIN 3"/>
    <property type="match status" value="1"/>
</dbReference>
<keyword evidence="9" id="KW-0479">Metal-binding</keyword>
<dbReference type="GO" id="GO:0002926">
    <property type="term" value="P:tRNA wobble base 5-methoxycarbonylmethyl-2-thiouridinylation"/>
    <property type="evidence" value="ECO:0007669"/>
    <property type="project" value="TreeGrafter"/>
</dbReference>
<evidence type="ECO:0000256" key="3">
    <source>
        <dbReference type="ARBA" id="ARBA00005494"/>
    </source>
</evidence>
<dbReference type="PANTHER" id="PTHR11135">
    <property type="entry name" value="HISTONE ACETYLTRANSFERASE-RELATED"/>
    <property type="match status" value="1"/>
</dbReference>
<comment type="pathway">
    <text evidence="2">tRNA modification.</text>
</comment>
<feature type="domain" description="Radical SAM core" evidence="18">
    <location>
        <begin position="124"/>
        <end position="422"/>
    </location>
</feature>
<dbReference type="NCBIfam" id="TIGR01211">
    <property type="entry name" value="ELP3"/>
    <property type="match status" value="1"/>
</dbReference>
<evidence type="ECO:0000256" key="16">
    <source>
        <dbReference type="SAM" id="Phobius"/>
    </source>
</evidence>
<comment type="cofactor">
    <cofactor evidence="1">
        <name>[4Fe-4S] cluster</name>
        <dbReference type="ChEBI" id="CHEBI:49883"/>
    </cofactor>
</comment>
<keyword evidence="11" id="KW-0408">Iron</keyword>